<evidence type="ECO:0000256" key="10">
    <source>
        <dbReference type="ARBA" id="ARBA00029409"/>
    </source>
</evidence>
<dbReference type="InterPro" id="IPR035907">
    <property type="entry name" value="Hppk_sf"/>
</dbReference>
<comment type="similarity">
    <text evidence="2">Belongs to the HPPK family.</text>
</comment>
<dbReference type="Pfam" id="PF01288">
    <property type="entry name" value="HPPK"/>
    <property type="match status" value="1"/>
</dbReference>
<dbReference type="GO" id="GO:0046656">
    <property type="term" value="P:folic acid biosynthetic process"/>
    <property type="evidence" value="ECO:0007669"/>
    <property type="project" value="UniProtKB-KW"/>
</dbReference>
<accession>Q0ZKX8</accession>
<reference evidence="14" key="1">
    <citation type="journal article" date="2006" name="Environ. Microbiol.">
        <title>Identification of a complete methane monooxygenase operon from soil by combining stable isotope probing and metagenomic analysis.</title>
        <authorList>
            <person name="Dumont M.G."/>
            <person name="Radajewski S.M."/>
            <person name="Miguez C.B."/>
            <person name="McDonald I.R."/>
            <person name="Murrell J.C."/>
        </authorList>
    </citation>
    <scope>NUCLEOTIDE SEQUENCE</scope>
</reference>
<dbReference type="InterPro" id="IPR000550">
    <property type="entry name" value="Hppk"/>
</dbReference>
<keyword evidence="5" id="KW-0808">Transferase</keyword>
<name>Q0ZKX8_9HYPH</name>
<dbReference type="UniPathway" id="UPA00077">
    <property type="reaction ID" value="UER00155"/>
</dbReference>
<protein>
    <recommendedName>
        <fullName evidence="4">2-amino-4-hydroxy-6-hydroxymethyldihydropteridine pyrophosphokinase</fullName>
        <ecNumber evidence="3">2.7.6.3</ecNumber>
    </recommendedName>
    <alternativeName>
        <fullName evidence="11">6-hydroxymethyl-7,8-dihydropterin pyrophosphokinase</fullName>
    </alternativeName>
    <alternativeName>
        <fullName evidence="12">7,8-dihydro-6-hydroxymethylpterin-pyrophosphokinase</fullName>
    </alternativeName>
</protein>
<comment type="pathway">
    <text evidence="1">Cofactor biosynthesis; tetrahydrofolate biosynthesis; 2-amino-4-hydroxy-6-hydroxymethyl-7,8-dihydropteridine diphosphate from 7,8-dihydroneopterin triphosphate: step 4/4.</text>
</comment>
<evidence type="ECO:0000256" key="4">
    <source>
        <dbReference type="ARBA" id="ARBA00016218"/>
    </source>
</evidence>
<feature type="domain" description="7,8-dihydro-6-hydroxymethylpterin-pyrophosphokinase" evidence="13">
    <location>
        <begin position="90"/>
        <end position="101"/>
    </location>
</feature>
<keyword evidence="7 14" id="KW-0418">Kinase</keyword>
<keyword evidence="6" id="KW-0547">Nucleotide-binding</keyword>
<dbReference type="GO" id="GO:0046654">
    <property type="term" value="P:tetrahydrofolate biosynthetic process"/>
    <property type="evidence" value="ECO:0007669"/>
    <property type="project" value="UniProtKB-UniPathway"/>
</dbReference>
<proteinExistence type="inferred from homology"/>
<evidence type="ECO:0000256" key="5">
    <source>
        <dbReference type="ARBA" id="ARBA00022679"/>
    </source>
</evidence>
<dbReference type="GO" id="GO:0003848">
    <property type="term" value="F:2-amino-4-hydroxy-6-hydroxymethyldihydropteridine diphosphokinase activity"/>
    <property type="evidence" value="ECO:0007669"/>
    <property type="project" value="UniProtKB-EC"/>
</dbReference>
<dbReference type="GO" id="GO:0005524">
    <property type="term" value="F:ATP binding"/>
    <property type="evidence" value="ECO:0007669"/>
    <property type="project" value="UniProtKB-KW"/>
</dbReference>
<sequence>MTIAQVGFGLGSNIGDKPGNIRKALRLIEERGVARLELVSRIYRTPPWGVLDQGDFANACAVGVTSLAPYELLAAVKKIEADMGREPTKRWGPRLIDVDILFLGDRSLDDPELTIPHKELFQRAFVLAPLTEIAPNLVLDGVSVAEAAAGFDLSAISVWEQ</sequence>
<dbReference type="EC" id="2.7.6.3" evidence="3"/>
<evidence type="ECO:0000256" key="9">
    <source>
        <dbReference type="ARBA" id="ARBA00022909"/>
    </source>
</evidence>
<dbReference type="EMBL" id="DQ379514">
    <property type="protein sequence ID" value="ABD57883.1"/>
    <property type="molecule type" value="Genomic_DNA"/>
</dbReference>
<evidence type="ECO:0000313" key="14">
    <source>
        <dbReference type="EMBL" id="ABD57883.1"/>
    </source>
</evidence>
<evidence type="ECO:0000256" key="11">
    <source>
        <dbReference type="ARBA" id="ARBA00029766"/>
    </source>
</evidence>
<dbReference type="SUPFAM" id="SSF55083">
    <property type="entry name" value="6-hydroxymethyl-7,8-dihydropterin pyrophosphokinase, HPPK"/>
    <property type="match status" value="1"/>
</dbReference>
<dbReference type="AlphaFoldDB" id="Q0ZKX8"/>
<evidence type="ECO:0000259" key="13">
    <source>
        <dbReference type="PROSITE" id="PS00794"/>
    </source>
</evidence>
<organism evidence="14">
    <name type="scientific">uncultured Methylocystis sp. GSC357</name>
    <dbReference type="NCBI Taxonomy" id="373382"/>
    <lineage>
        <taxon>Bacteria</taxon>
        <taxon>Pseudomonadati</taxon>
        <taxon>Pseudomonadota</taxon>
        <taxon>Alphaproteobacteria</taxon>
        <taxon>Hyphomicrobiales</taxon>
        <taxon>Methylocystaceae</taxon>
        <taxon>Methylocystis</taxon>
        <taxon>environmental samples</taxon>
    </lineage>
</organism>
<evidence type="ECO:0000256" key="12">
    <source>
        <dbReference type="ARBA" id="ARBA00033413"/>
    </source>
</evidence>
<dbReference type="PANTHER" id="PTHR43071:SF1">
    <property type="entry name" value="2-AMINO-4-HYDROXY-6-HYDROXYMETHYLDIHYDROPTERIDINE PYROPHOSPHOKINASE"/>
    <property type="match status" value="1"/>
</dbReference>
<keyword evidence="8" id="KW-0067">ATP-binding</keyword>
<dbReference type="PROSITE" id="PS00794">
    <property type="entry name" value="HPPK"/>
    <property type="match status" value="1"/>
</dbReference>
<dbReference type="GO" id="GO:0016301">
    <property type="term" value="F:kinase activity"/>
    <property type="evidence" value="ECO:0007669"/>
    <property type="project" value="UniProtKB-KW"/>
</dbReference>
<gene>
    <name evidence="14" type="primary">folK</name>
</gene>
<evidence type="ECO:0000256" key="6">
    <source>
        <dbReference type="ARBA" id="ARBA00022741"/>
    </source>
</evidence>
<dbReference type="CDD" id="cd00483">
    <property type="entry name" value="HPPK"/>
    <property type="match status" value="1"/>
</dbReference>
<dbReference type="PANTHER" id="PTHR43071">
    <property type="entry name" value="2-AMINO-4-HYDROXY-6-HYDROXYMETHYLDIHYDROPTERIDINE PYROPHOSPHOKINASE"/>
    <property type="match status" value="1"/>
</dbReference>
<evidence type="ECO:0000256" key="1">
    <source>
        <dbReference type="ARBA" id="ARBA00005051"/>
    </source>
</evidence>
<keyword evidence="9" id="KW-0289">Folate biosynthesis</keyword>
<comment type="function">
    <text evidence="10">Catalyzes the transfer of pyrophosphate from adenosine triphosphate (ATP) to 6-hydroxymethyl-7,8-dihydropterin, an enzymatic step in folate biosynthesis pathway.</text>
</comment>
<evidence type="ECO:0000256" key="7">
    <source>
        <dbReference type="ARBA" id="ARBA00022777"/>
    </source>
</evidence>
<evidence type="ECO:0000256" key="8">
    <source>
        <dbReference type="ARBA" id="ARBA00022840"/>
    </source>
</evidence>
<evidence type="ECO:0000256" key="2">
    <source>
        <dbReference type="ARBA" id="ARBA00005810"/>
    </source>
</evidence>
<evidence type="ECO:0000256" key="3">
    <source>
        <dbReference type="ARBA" id="ARBA00013253"/>
    </source>
</evidence>
<dbReference type="NCBIfam" id="TIGR01498">
    <property type="entry name" value="folK"/>
    <property type="match status" value="1"/>
</dbReference>
<dbReference type="Gene3D" id="3.30.70.560">
    <property type="entry name" value="7,8-Dihydro-6-hydroxymethylpterin-pyrophosphokinase HPPK"/>
    <property type="match status" value="1"/>
</dbReference>